<dbReference type="PANTHER" id="PTHR11024:SF2">
    <property type="entry name" value="PROTEIN SEC13 HOMOLOG"/>
    <property type="match status" value="1"/>
</dbReference>
<keyword evidence="7" id="KW-0677">Repeat</keyword>
<dbReference type="SMART" id="SM00320">
    <property type="entry name" value="WD40"/>
    <property type="match status" value="6"/>
</dbReference>
<dbReference type="GO" id="GO:0032008">
    <property type="term" value="P:positive regulation of TOR signaling"/>
    <property type="evidence" value="ECO:0007669"/>
    <property type="project" value="TreeGrafter"/>
</dbReference>
<feature type="repeat" description="WD" evidence="14">
    <location>
        <begin position="533"/>
        <end position="569"/>
    </location>
</feature>
<protein>
    <recommendedName>
        <fullName evidence="4">Protein SEC13 homolog</fullName>
    </recommendedName>
</protein>
<keyword evidence="10" id="KW-0811">Translocation</keyword>
<dbReference type="Gene3D" id="3.90.550.20">
    <property type="match status" value="1"/>
</dbReference>
<name>A0A8S1CW25_9INSE</name>
<feature type="domain" description="Alpha 1,4-glycosyltransferase" evidence="15">
    <location>
        <begin position="230"/>
        <end position="320"/>
    </location>
</feature>
<comment type="similarity">
    <text evidence="3">Belongs to the WD repeat SEC13 family.</text>
</comment>
<dbReference type="PROSITE" id="PS50294">
    <property type="entry name" value="WD_REPEATS_REGION"/>
    <property type="match status" value="1"/>
</dbReference>
<evidence type="ECO:0000256" key="6">
    <source>
        <dbReference type="ARBA" id="ARBA00022574"/>
    </source>
</evidence>
<keyword evidence="6 14" id="KW-0853">WD repeat</keyword>
<evidence type="ECO:0000313" key="16">
    <source>
        <dbReference type="EMBL" id="CAB3371981.1"/>
    </source>
</evidence>
<dbReference type="GO" id="GO:0032527">
    <property type="term" value="P:protein exit from endoplasmic reticulum"/>
    <property type="evidence" value="ECO:0007669"/>
    <property type="project" value="TreeGrafter"/>
</dbReference>
<dbReference type="InterPro" id="IPR015943">
    <property type="entry name" value="WD40/YVTN_repeat-like_dom_sf"/>
</dbReference>
<evidence type="ECO:0000259" key="15">
    <source>
        <dbReference type="Pfam" id="PF04572"/>
    </source>
</evidence>
<evidence type="ECO:0000256" key="4">
    <source>
        <dbReference type="ARBA" id="ARBA00019195"/>
    </source>
</evidence>
<evidence type="ECO:0000256" key="8">
    <source>
        <dbReference type="ARBA" id="ARBA00022816"/>
    </source>
</evidence>
<evidence type="ECO:0000256" key="14">
    <source>
        <dbReference type="PROSITE-ProRule" id="PRU00221"/>
    </source>
</evidence>
<evidence type="ECO:0000256" key="13">
    <source>
        <dbReference type="ARBA" id="ARBA00023242"/>
    </source>
</evidence>
<dbReference type="Pfam" id="PF04572">
    <property type="entry name" value="Gb3_synth"/>
    <property type="match status" value="1"/>
</dbReference>
<dbReference type="InterPro" id="IPR001680">
    <property type="entry name" value="WD40_rpt"/>
</dbReference>
<dbReference type="PROSITE" id="PS50082">
    <property type="entry name" value="WD_REPEATS_2"/>
    <property type="match status" value="3"/>
</dbReference>
<keyword evidence="11" id="KW-0906">Nuclear pore complex</keyword>
<evidence type="ECO:0000256" key="5">
    <source>
        <dbReference type="ARBA" id="ARBA00022448"/>
    </source>
</evidence>
<evidence type="ECO:0000313" key="17">
    <source>
        <dbReference type="Proteomes" id="UP000494165"/>
    </source>
</evidence>
<gene>
    <name evidence="16" type="ORF">CLODIP_2_CD07702</name>
</gene>
<evidence type="ECO:0000256" key="12">
    <source>
        <dbReference type="ARBA" id="ARBA00023228"/>
    </source>
</evidence>
<keyword evidence="17" id="KW-1185">Reference proteome</keyword>
<keyword evidence="12" id="KW-0458">Lysosome</keyword>
<evidence type="ECO:0000256" key="3">
    <source>
        <dbReference type="ARBA" id="ARBA00010102"/>
    </source>
</evidence>
<dbReference type="GO" id="GO:0031080">
    <property type="term" value="C:nuclear pore outer ring"/>
    <property type="evidence" value="ECO:0007669"/>
    <property type="project" value="TreeGrafter"/>
</dbReference>
<evidence type="ECO:0000256" key="2">
    <source>
        <dbReference type="ARBA" id="ARBA00004567"/>
    </source>
</evidence>
<dbReference type="Pfam" id="PF04488">
    <property type="entry name" value="Gly_transf_sug"/>
    <property type="match status" value="1"/>
</dbReference>
<dbReference type="SUPFAM" id="SSF50978">
    <property type="entry name" value="WD40 repeat-like"/>
    <property type="match status" value="1"/>
</dbReference>
<evidence type="ECO:0000256" key="7">
    <source>
        <dbReference type="ARBA" id="ARBA00022737"/>
    </source>
</evidence>
<accession>A0A8S1CW25</accession>
<organism evidence="16 17">
    <name type="scientific">Cloeon dipterum</name>
    <dbReference type="NCBI Taxonomy" id="197152"/>
    <lineage>
        <taxon>Eukaryota</taxon>
        <taxon>Metazoa</taxon>
        <taxon>Ecdysozoa</taxon>
        <taxon>Arthropoda</taxon>
        <taxon>Hexapoda</taxon>
        <taxon>Insecta</taxon>
        <taxon>Pterygota</taxon>
        <taxon>Palaeoptera</taxon>
        <taxon>Ephemeroptera</taxon>
        <taxon>Pisciforma</taxon>
        <taxon>Baetidae</taxon>
        <taxon>Cloeon</taxon>
    </lineage>
</organism>
<dbReference type="InterPro" id="IPR007577">
    <property type="entry name" value="GlycoTrfase_DXD_sugar-bd_CS"/>
</dbReference>
<dbReference type="FunFam" id="2.130.10.10:FF:000017">
    <property type="entry name" value="SEC13 homolog (S. cerevisiae)"/>
    <property type="match status" value="1"/>
</dbReference>
<evidence type="ECO:0000256" key="11">
    <source>
        <dbReference type="ARBA" id="ARBA00023132"/>
    </source>
</evidence>
<dbReference type="InterPro" id="IPR029044">
    <property type="entry name" value="Nucleotide-diphossugar_trans"/>
</dbReference>
<keyword evidence="5" id="KW-0813">Transport</keyword>
<dbReference type="OrthoDB" id="364224at2759"/>
<dbReference type="EMBL" id="CADEPI010000067">
    <property type="protein sequence ID" value="CAB3371981.1"/>
    <property type="molecule type" value="Genomic_DNA"/>
</dbReference>
<dbReference type="PANTHER" id="PTHR11024">
    <property type="entry name" value="NUCLEAR PORE COMPLEX PROTEIN SEC13 / SEH1 FAMILY MEMBER"/>
    <property type="match status" value="1"/>
</dbReference>
<feature type="repeat" description="WD" evidence="14">
    <location>
        <begin position="335"/>
        <end position="376"/>
    </location>
</feature>
<dbReference type="GO" id="GO:0090114">
    <property type="term" value="P:COPII-coated vesicle budding"/>
    <property type="evidence" value="ECO:0007669"/>
    <property type="project" value="TreeGrafter"/>
</dbReference>
<comment type="caution">
    <text evidence="16">The sequence shown here is derived from an EMBL/GenBank/DDBJ whole genome shotgun (WGS) entry which is preliminary data.</text>
</comment>
<dbReference type="InterPro" id="IPR036322">
    <property type="entry name" value="WD40_repeat_dom_sf"/>
</dbReference>
<reference evidence="16 17" key="1">
    <citation type="submission" date="2020-04" db="EMBL/GenBank/DDBJ databases">
        <authorList>
            <person name="Alioto T."/>
            <person name="Alioto T."/>
            <person name="Gomez Garrido J."/>
        </authorList>
    </citation>
    <scope>NUCLEOTIDE SEQUENCE [LARGE SCALE GENOMIC DNA]</scope>
</reference>
<keyword evidence="9" id="KW-0653">Protein transport</keyword>
<dbReference type="AlphaFoldDB" id="A0A8S1CW25"/>
<evidence type="ECO:0000256" key="10">
    <source>
        <dbReference type="ARBA" id="ARBA00023010"/>
    </source>
</evidence>
<sequence length="643" mass="72157">MAVATMVRIRNIRWKKIAYFVGSLLAGLLFAKFLRMGSTPPDPYAIDYTRLNLSVVVPLRDLTPYFKTDNTASPFEDTSNTVFFIESVGDANLSSRQLCAVESLSRSNPEVNAVIVYLQPVREIEMRRNAALMKVLKAAKNKITLATIDASLVLSTSPVFHSVANKILKDTPFRVNHLSDFLRMLLLWRFGGFYMDMDTIIYHSLDDLFNAKNFLVTGADDSVAPFFFGFRKNHPMLNKIMDAARDDYIPNYYASVPASMGSVLSKHYGMSVRKAIEARQVDDVKIVNSTVFTPIVWDQFVEFFKDSNEDMPVFSIFNKFTVTGLKMVSVINTVDTGHEDMVHDAKMDYCGLRLATCSSDMSVKVYDVRNGTQTLVADLRGHEGPVWQVAWAHPKFGSIIASCSYDRKVIIWKETNEKWVRFSEYSNHESSVNSIAWAPHEHGLILCCGSSDGSVSILTSNGPVIAGQWDSKKIVPAHTIGCNAVSWAPAETPNSLFDSNSNKLVKRIVSGGCDNLVKIWREDGDQWVEEAKLERHSDWVRDVAWAPSLGLPRSYIASGSQDRRVIIWSKHGNEDWRHTVLNTFDDVIWSVSWSLTGNILAVTGGDNKVTLWRRDPVSDDQWTCISDVNKGQGQMIAGEQRAL</sequence>
<dbReference type="GO" id="GO:0006606">
    <property type="term" value="P:protein import into nucleus"/>
    <property type="evidence" value="ECO:0007669"/>
    <property type="project" value="TreeGrafter"/>
</dbReference>
<dbReference type="SUPFAM" id="SSF53448">
    <property type="entry name" value="Nucleotide-diphospho-sugar transferases"/>
    <property type="match status" value="1"/>
</dbReference>
<dbReference type="GO" id="GO:0005198">
    <property type="term" value="F:structural molecule activity"/>
    <property type="evidence" value="ECO:0007669"/>
    <property type="project" value="InterPro"/>
</dbReference>
<keyword evidence="8" id="KW-0509">mRNA transport</keyword>
<dbReference type="Gene3D" id="2.130.10.10">
    <property type="entry name" value="YVTN repeat-like/Quinoprotein amine dehydrogenase"/>
    <property type="match status" value="1"/>
</dbReference>
<evidence type="ECO:0000256" key="9">
    <source>
        <dbReference type="ARBA" id="ARBA00022927"/>
    </source>
</evidence>
<dbReference type="GO" id="GO:0005764">
    <property type="term" value="C:lysosome"/>
    <property type="evidence" value="ECO:0007669"/>
    <property type="project" value="UniProtKB-SubCell"/>
</dbReference>
<dbReference type="InterPro" id="IPR007652">
    <property type="entry name" value="A1-4-GlycosylTfrase_dom"/>
</dbReference>
<dbReference type="InterPro" id="IPR037363">
    <property type="entry name" value="Sec13/Seh1_fam"/>
</dbReference>
<feature type="repeat" description="WD" evidence="14">
    <location>
        <begin position="379"/>
        <end position="413"/>
    </location>
</feature>
<dbReference type="GO" id="GO:0051028">
    <property type="term" value="P:mRNA transport"/>
    <property type="evidence" value="ECO:0007669"/>
    <property type="project" value="UniProtKB-KW"/>
</dbReference>
<dbReference type="GO" id="GO:0030127">
    <property type="term" value="C:COPII vesicle coat"/>
    <property type="evidence" value="ECO:0007669"/>
    <property type="project" value="TreeGrafter"/>
</dbReference>
<dbReference type="Proteomes" id="UP000494165">
    <property type="component" value="Unassembled WGS sequence"/>
</dbReference>
<proteinExistence type="inferred from homology"/>
<comment type="subcellular location">
    <subcellularLocation>
        <location evidence="1">Lysosome</location>
    </subcellularLocation>
    <subcellularLocation>
        <location evidence="2">Nucleus</location>
        <location evidence="2">Nuclear pore complex</location>
    </subcellularLocation>
</comment>
<evidence type="ECO:0000256" key="1">
    <source>
        <dbReference type="ARBA" id="ARBA00004371"/>
    </source>
</evidence>
<keyword evidence="13" id="KW-0539">Nucleus</keyword>
<dbReference type="Pfam" id="PF00400">
    <property type="entry name" value="WD40"/>
    <property type="match status" value="5"/>
</dbReference>